<dbReference type="EMBL" id="FNHG01000001">
    <property type="protein sequence ID" value="SDL65978.1"/>
    <property type="molecule type" value="Genomic_DNA"/>
</dbReference>
<dbReference type="PANTHER" id="PTHR33164:SF89">
    <property type="entry name" value="MARR FAMILY REGULATORY PROTEIN"/>
    <property type="match status" value="1"/>
</dbReference>
<reference evidence="2 3" key="1">
    <citation type="submission" date="2016-10" db="EMBL/GenBank/DDBJ databases">
        <authorList>
            <person name="de Groot N.N."/>
        </authorList>
    </citation>
    <scope>NUCLEOTIDE SEQUENCE [LARGE SCALE GENOMIC DNA]</scope>
    <source>
        <strain evidence="2 3">DSM 16077</strain>
    </source>
</reference>
<evidence type="ECO:0000259" key="1">
    <source>
        <dbReference type="PROSITE" id="PS50995"/>
    </source>
</evidence>
<dbReference type="AlphaFoldDB" id="A0A1G9LVJ1"/>
<dbReference type="PANTHER" id="PTHR33164">
    <property type="entry name" value="TRANSCRIPTIONAL REGULATOR, MARR FAMILY"/>
    <property type="match status" value="1"/>
</dbReference>
<sequence>MSRQDDVLIAVRRIVRAVDLHSKKLMKASGLTSSQRIVLQTLSQKGSVTPGVIAREVSLSQPTVTVILDRLEQRGLISRKRSQTDRRSVHIEICDAGRQSLADAPPALQSGFLKSFGELADWEQQMLIASLQRLAELMSAEDVDAAPILDVGDVRRTGAGESGSDPRV</sequence>
<dbReference type="SMART" id="SM00347">
    <property type="entry name" value="HTH_MARR"/>
    <property type="match status" value="1"/>
</dbReference>
<feature type="domain" description="HTH marR-type" evidence="1">
    <location>
        <begin position="4"/>
        <end position="136"/>
    </location>
</feature>
<dbReference type="InterPro" id="IPR039422">
    <property type="entry name" value="MarR/SlyA-like"/>
</dbReference>
<dbReference type="Pfam" id="PF01047">
    <property type="entry name" value="MarR"/>
    <property type="match status" value="1"/>
</dbReference>
<dbReference type="GO" id="GO:0003700">
    <property type="term" value="F:DNA-binding transcription factor activity"/>
    <property type="evidence" value="ECO:0007669"/>
    <property type="project" value="InterPro"/>
</dbReference>
<dbReference type="PRINTS" id="PR00598">
    <property type="entry name" value="HTHMARR"/>
</dbReference>
<protein>
    <submittedName>
        <fullName evidence="2">DNA-binding transcriptional regulator, MarR family</fullName>
    </submittedName>
</protein>
<proteinExistence type="predicted"/>
<evidence type="ECO:0000313" key="3">
    <source>
        <dbReference type="Proteomes" id="UP000199759"/>
    </source>
</evidence>
<accession>A0A1G9LVJ1</accession>
<evidence type="ECO:0000313" key="2">
    <source>
        <dbReference type="EMBL" id="SDL65978.1"/>
    </source>
</evidence>
<dbReference type="InterPro" id="IPR000835">
    <property type="entry name" value="HTH_MarR-typ"/>
</dbReference>
<dbReference type="STRING" id="144026.SAMN04488568_101228"/>
<dbReference type="InterPro" id="IPR036390">
    <property type="entry name" value="WH_DNA-bd_sf"/>
</dbReference>
<name>A0A1G9LVJ1_9PROT</name>
<dbReference type="OrthoDB" id="8447118at2"/>
<dbReference type="GO" id="GO:0003677">
    <property type="term" value="F:DNA binding"/>
    <property type="evidence" value="ECO:0007669"/>
    <property type="project" value="UniProtKB-KW"/>
</dbReference>
<keyword evidence="2" id="KW-0238">DNA-binding</keyword>
<dbReference type="PROSITE" id="PS50995">
    <property type="entry name" value="HTH_MARR_2"/>
    <property type="match status" value="1"/>
</dbReference>
<dbReference type="Gene3D" id="1.10.10.10">
    <property type="entry name" value="Winged helix-like DNA-binding domain superfamily/Winged helix DNA-binding domain"/>
    <property type="match status" value="1"/>
</dbReference>
<dbReference type="Proteomes" id="UP000199759">
    <property type="component" value="Unassembled WGS sequence"/>
</dbReference>
<keyword evidence="3" id="KW-1185">Reference proteome</keyword>
<organism evidence="2 3">
    <name type="scientific">Maricaulis salignorans</name>
    <dbReference type="NCBI Taxonomy" id="144026"/>
    <lineage>
        <taxon>Bacteria</taxon>
        <taxon>Pseudomonadati</taxon>
        <taxon>Pseudomonadota</taxon>
        <taxon>Alphaproteobacteria</taxon>
        <taxon>Maricaulales</taxon>
        <taxon>Maricaulaceae</taxon>
        <taxon>Maricaulis</taxon>
    </lineage>
</organism>
<gene>
    <name evidence="2" type="ORF">SAMN04488568_101228</name>
</gene>
<dbReference type="RefSeq" id="WP_091765471.1">
    <property type="nucleotide sequence ID" value="NZ_FNHG01000001.1"/>
</dbReference>
<dbReference type="GO" id="GO:0006950">
    <property type="term" value="P:response to stress"/>
    <property type="evidence" value="ECO:0007669"/>
    <property type="project" value="TreeGrafter"/>
</dbReference>
<dbReference type="InterPro" id="IPR036388">
    <property type="entry name" value="WH-like_DNA-bd_sf"/>
</dbReference>
<dbReference type="SUPFAM" id="SSF46785">
    <property type="entry name" value="Winged helix' DNA-binding domain"/>
    <property type="match status" value="1"/>
</dbReference>